<evidence type="ECO:0000256" key="1">
    <source>
        <dbReference type="ARBA" id="ARBA00022737"/>
    </source>
</evidence>
<evidence type="ECO:0000313" key="4">
    <source>
        <dbReference type="Proteomes" id="UP000298416"/>
    </source>
</evidence>
<feature type="repeat" description="PPR" evidence="2">
    <location>
        <begin position="50"/>
        <end position="84"/>
    </location>
</feature>
<dbReference type="PROSITE" id="PS51375">
    <property type="entry name" value="PPR"/>
    <property type="match status" value="3"/>
</dbReference>
<dbReference type="Pfam" id="PF13041">
    <property type="entry name" value="PPR_2"/>
    <property type="match status" value="2"/>
</dbReference>
<name>A0A8X8Z4D0_SALSN</name>
<dbReference type="PANTHER" id="PTHR47926">
    <property type="entry name" value="PENTATRICOPEPTIDE REPEAT-CONTAINING PROTEIN"/>
    <property type="match status" value="1"/>
</dbReference>
<reference evidence="3" key="2">
    <citation type="submission" date="2020-08" db="EMBL/GenBank/DDBJ databases">
        <title>Plant Genome Project.</title>
        <authorList>
            <person name="Zhang R.-G."/>
        </authorList>
    </citation>
    <scope>NUCLEOTIDE SEQUENCE</scope>
    <source>
        <strain evidence="3">Huo1</strain>
        <tissue evidence="3">Leaf</tissue>
    </source>
</reference>
<comment type="caution">
    <text evidence="3">The sequence shown here is derived from an EMBL/GenBank/DDBJ whole genome shotgun (WGS) entry which is preliminary data.</text>
</comment>
<dbReference type="Pfam" id="PF20431">
    <property type="entry name" value="E_motif"/>
    <property type="match status" value="1"/>
</dbReference>
<dbReference type="Gene3D" id="1.25.40.10">
    <property type="entry name" value="Tetratricopeptide repeat domain"/>
    <property type="match status" value="3"/>
</dbReference>
<dbReference type="PANTHER" id="PTHR47926:SF348">
    <property type="entry name" value="PENTATRICOPEPTIDE REPEAT-CONTAINING PROTEIN"/>
    <property type="match status" value="1"/>
</dbReference>
<dbReference type="EMBL" id="PNBA02000019">
    <property type="protein sequence ID" value="KAG6391361.1"/>
    <property type="molecule type" value="Genomic_DNA"/>
</dbReference>
<dbReference type="Pfam" id="PF01535">
    <property type="entry name" value="PPR"/>
    <property type="match status" value="3"/>
</dbReference>
<reference evidence="3" key="1">
    <citation type="submission" date="2018-01" db="EMBL/GenBank/DDBJ databases">
        <authorList>
            <person name="Mao J.F."/>
        </authorList>
    </citation>
    <scope>NUCLEOTIDE SEQUENCE</scope>
    <source>
        <strain evidence="3">Huo1</strain>
        <tissue evidence="3">Leaf</tissue>
    </source>
</reference>
<dbReference type="InterPro" id="IPR046848">
    <property type="entry name" value="E_motif"/>
</dbReference>
<gene>
    <name evidence="3" type="ORF">SASPL_149115</name>
</gene>
<accession>A0A8X8Z4D0</accession>
<sequence length="554" mass="61977">MLNLQSRPELLLHLLQRFNGYASKCSKQVEQVHSLLITHGYLLIRDLWVNTLLYNTLIRTYLNLSRPHSSLSLFREMLHNQAAPNSYTFPSVLKAVASSLSKSYGTSRIGYSLHAQCVERGLLGDPFVRTSFLSLYSQFGDIRSAHKVFDEIPQPCIVSINAMLDAFGKSGNMDLAISMFFSMPKRDVYSWTNEDVIRGFLRPSEATFVSVLSSCANSDDGSVLYQGKQIHGYMVRNEKELSVFSGTALISFYGKMGCLSYAFQVFNGMSVKKVCAWNAMLCSLASNGRESQALEMFEKMKSSGLCPNEVTFVCVLSACARAKLVDLGMELFQAISRDFSLKPTMEHYGCVVDLLGRAGILKEAYEFVRSMPFEADASVLGALLGACRVHGDVDLGNEIGRRLLDLQPEHCGRYVLLSSIYAGAEIWDHAAAWRKAMVHAGIQKIPAISKEIVREMSANENVVAGKLRLKGKAFDARNAAIIKKRKNRNRNILSYHAVGNVQSTERRYMEHLHKIELERLAKAAMKSHCDRIGEFNQYLANPSEHYDLPKAWPG</sequence>
<dbReference type="FunFam" id="1.25.40.10:FF:000090">
    <property type="entry name" value="Pentatricopeptide repeat-containing protein, chloroplastic"/>
    <property type="match status" value="1"/>
</dbReference>
<evidence type="ECO:0000256" key="2">
    <source>
        <dbReference type="PROSITE-ProRule" id="PRU00708"/>
    </source>
</evidence>
<dbReference type="AlphaFoldDB" id="A0A8X8Z4D0"/>
<evidence type="ECO:0000313" key="3">
    <source>
        <dbReference type="EMBL" id="KAG6391361.1"/>
    </source>
</evidence>
<feature type="repeat" description="PPR" evidence="2">
    <location>
        <begin position="273"/>
        <end position="307"/>
    </location>
</feature>
<protein>
    <submittedName>
        <fullName evidence="3">Uncharacterized protein</fullName>
    </submittedName>
</protein>
<dbReference type="Proteomes" id="UP000298416">
    <property type="component" value="Unassembled WGS sequence"/>
</dbReference>
<dbReference type="InterPro" id="IPR011990">
    <property type="entry name" value="TPR-like_helical_dom_sf"/>
</dbReference>
<organism evidence="3">
    <name type="scientific">Salvia splendens</name>
    <name type="common">Scarlet sage</name>
    <dbReference type="NCBI Taxonomy" id="180675"/>
    <lineage>
        <taxon>Eukaryota</taxon>
        <taxon>Viridiplantae</taxon>
        <taxon>Streptophyta</taxon>
        <taxon>Embryophyta</taxon>
        <taxon>Tracheophyta</taxon>
        <taxon>Spermatophyta</taxon>
        <taxon>Magnoliopsida</taxon>
        <taxon>eudicotyledons</taxon>
        <taxon>Gunneridae</taxon>
        <taxon>Pentapetalae</taxon>
        <taxon>asterids</taxon>
        <taxon>lamiids</taxon>
        <taxon>Lamiales</taxon>
        <taxon>Lamiaceae</taxon>
        <taxon>Nepetoideae</taxon>
        <taxon>Mentheae</taxon>
        <taxon>Salviinae</taxon>
        <taxon>Salvia</taxon>
        <taxon>Salvia subgen. Calosphace</taxon>
        <taxon>core Calosphace</taxon>
    </lineage>
</organism>
<dbReference type="NCBIfam" id="TIGR00756">
    <property type="entry name" value="PPR"/>
    <property type="match status" value="3"/>
</dbReference>
<keyword evidence="1" id="KW-0677">Repeat</keyword>
<dbReference type="GO" id="GO:0009451">
    <property type="term" value="P:RNA modification"/>
    <property type="evidence" value="ECO:0007669"/>
    <property type="project" value="InterPro"/>
</dbReference>
<dbReference type="InterPro" id="IPR046960">
    <property type="entry name" value="PPR_At4g14850-like_plant"/>
</dbReference>
<proteinExistence type="predicted"/>
<dbReference type="GO" id="GO:0003723">
    <property type="term" value="F:RNA binding"/>
    <property type="evidence" value="ECO:0007669"/>
    <property type="project" value="InterPro"/>
</dbReference>
<keyword evidence="4" id="KW-1185">Reference proteome</keyword>
<feature type="repeat" description="PPR" evidence="2">
    <location>
        <begin position="156"/>
        <end position="190"/>
    </location>
</feature>
<dbReference type="InterPro" id="IPR002885">
    <property type="entry name" value="PPR_rpt"/>
</dbReference>